<dbReference type="InterPro" id="IPR006802">
    <property type="entry name" value="Radial_spoke"/>
</dbReference>
<dbReference type="AlphaFoldDB" id="A0A3S5CTA0"/>
<dbReference type="PANTHER" id="PTHR13159:SF0">
    <property type="entry name" value="RADIAL SPOKE HEAD 6 HOMOLOG A"/>
    <property type="match status" value="1"/>
</dbReference>
<name>A0A3S5CTA0_9PLAT</name>
<dbReference type="EMBL" id="CAAALY010248865">
    <property type="protein sequence ID" value="VEL35010.1"/>
    <property type="molecule type" value="Genomic_DNA"/>
</dbReference>
<keyword evidence="7" id="KW-1185">Reference proteome</keyword>
<evidence type="ECO:0000256" key="2">
    <source>
        <dbReference type="ARBA" id="ARBA00022490"/>
    </source>
</evidence>
<organism evidence="6 7">
    <name type="scientific">Protopolystoma xenopodis</name>
    <dbReference type="NCBI Taxonomy" id="117903"/>
    <lineage>
        <taxon>Eukaryota</taxon>
        <taxon>Metazoa</taxon>
        <taxon>Spiralia</taxon>
        <taxon>Lophotrochozoa</taxon>
        <taxon>Platyhelminthes</taxon>
        <taxon>Monogenea</taxon>
        <taxon>Polyopisthocotylea</taxon>
        <taxon>Polystomatidea</taxon>
        <taxon>Polystomatidae</taxon>
        <taxon>Protopolystoma</taxon>
    </lineage>
</organism>
<evidence type="ECO:0000256" key="5">
    <source>
        <dbReference type="ARBA" id="ARBA00023273"/>
    </source>
</evidence>
<evidence type="ECO:0000313" key="7">
    <source>
        <dbReference type="Proteomes" id="UP000784294"/>
    </source>
</evidence>
<keyword evidence="3" id="KW-0969">Cilium</keyword>
<keyword evidence="4" id="KW-0206">Cytoskeleton</keyword>
<sequence length="198" mass="21969">MTMPAPKNDPFIDLGPSLPPEEEFLRGKALLQSMHSGQHQFPDGSQRLAVTGSLYEHLVALIKTLLEEKPSDGLDRFEALSWSVKRELGGGLGGQPQNAGIPQSELLLIWLAIRHLAQLLPNVEKLRFWGKIIGLEANYYIVEVDVNDPNNPPDSGVPGPWDKWRMPSLVVSHYSLDEEAKQMNGQTIEVIEIRTASA</sequence>
<dbReference type="Proteomes" id="UP000784294">
    <property type="component" value="Unassembled WGS sequence"/>
</dbReference>
<dbReference type="Pfam" id="PF04712">
    <property type="entry name" value="Radial_spoke"/>
    <property type="match status" value="1"/>
</dbReference>
<evidence type="ECO:0000256" key="1">
    <source>
        <dbReference type="ARBA" id="ARBA00004430"/>
    </source>
</evidence>
<dbReference type="CDD" id="cd22963">
    <property type="entry name" value="DD_CrRSP4-like"/>
    <property type="match status" value="1"/>
</dbReference>
<dbReference type="PANTHER" id="PTHR13159">
    <property type="entry name" value="RADIAL SPOKEHEAD-RELATED"/>
    <property type="match status" value="1"/>
</dbReference>
<accession>A0A3S5CTA0</accession>
<comment type="caution">
    <text evidence="6">The sequence shown here is derived from an EMBL/GenBank/DDBJ whole genome shotgun (WGS) entry which is preliminary data.</text>
</comment>
<keyword evidence="2" id="KW-0963">Cytoplasm</keyword>
<proteinExistence type="predicted"/>
<protein>
    <submittedName>
        <fullName evidence="6">Uncharacterized protein</fullName>
    </submittedName>
</protein>
<dbReference type="GO" id="GO:0001534">
    <property type="term" value="C:radial spoke"/>
    <property type="evidence" value="ECO:0007669"/>
    <property type="project" value="InterPro"/>
</dbReference>
<evidence type="ECO:0000313" key="6">
    <source>
        <dbReference type="EMBL" id="VEL35010.1"/>
    </source>
</evidence>
<keyword evidence="5" id="KW-0966">Cell projection</keyword>
<evidence type="ECO:0000256" key="4">
    <source>
        <dbReference type="ARBA" id="ARBA00023212"/>
    </source>
</evidence>
<dbReference type="GO" id="GO:0035082">
    <property type="term" value="P:axoneme assembly"/>
    <property type="evidence" value="ECO:0007669"/>
    <property type="project" value="TreeGrafter"/>
</dbReference>
<reference evidence="6" key="1">
    <citation type="submission" date="2018-11" db="EMBL/GenBank/DDBJ databases">
        <authorList>
            <consortium name="Pathogen Informatics"/>
        </authorList>
    </citation>
    <scope>NUCLEOTIDE SEQUENCE</scope>
</reference>
<dbReference type="OrthoDB" id="272202at2759"/>
<comment type="subcellular location">
    <subcellularLocation>
        <location evidence="1">Cytoplasm</location>
        <location evidence="1">Cytoskeleton</location>
        <location evidence="1">Cilium axoneme</location>
    </subcellularLocation>
</comment>
<evidence type="ECO:0000256" key="3">
    <source>
        <dbReference type="ARBA" id="ARBA00023069"/>
    </source>
</evidence>
<gene>
    <name evidence="6" type="ORF">PXEA_LOCUS28450</name>
</gene>
<dbReference type="GO" id="GO:0060294">
    <property type="term" value="P:cilium movement involved in cell motility"/>
    <property type="evidence" value="ECO:0007669"/>
    <property type="project" value="InterPro"/>
</dbReference>